<feature type="chain" id="PRO_5038345609" evidence="1">
    <location>
        <begin position="20"/>
        <end position="644"/>
    </location>
</feature>
<dbReference type="OrthoDB" id="2381338at2"/>
<keyword evidence="3" id="KW-1185">Reference proteome</keyword>
<organism evidence="2 3">
    <name type="scientific">Evansella cellulosilytica (strain ATCC 21833 / DSM 2522 / FERM P-1141 / JCM 9156 / N-4)</name>
    <name type="common">Bacillus cellulosilyticus</name>
    <dbReference type="NCBI Taxonomy" id="649639"/>
    <lineage>
        <taxon>Bacteria</taxon>
        <taxon>Bacillati</taxon>
        <taxon>Bacillota</taxon>
        <taxon>Bacilli</taxon>
        <taxon>Bacillales</taxon>
        <taxon>Bacillaceae</taxon>
        <taxon>Evansella</taxon>
    </lineage>
</organism>
<sequence>MKKLMVIILLILSSCQVNPNYQGFEEETKSDFQDKKVVMIIVDTMMGSLINSSAEKNNIPALEFLMNEGQYYNDLVAPFPTMSVTIESTLLTGEMADEHHIPGLSWYSQSEDRIINYGTSVPTLLRLGLSESVYDALYHLNNTHLNPSSKTIFEELDEENLTSGAINTIVYRGNHLRELELPFITDDVLGLPETIETRAPETFAFGKLSIPNSIDEGNFTDDIFHRYGLNDEFSMEIMKKLIKQGDQPDFTLIFFPDFDKTAHKHSPHYRVGFEEVDKYLQGILNAYDSWEDALEENIFIVLGDHGQDKLLEDEESLTINLPELYGNYETVPLGEEMSQGEIAFGINQRMTYVYDIHNNGILRELAEQAVMDERIAMAAWLDDENDDWVSVSSSNDGNVLSFKRGGEWSDRYDQTWSIIGDPDVVSINMNHEKNEISYINYPDVFNQLYTSLKSHETPKLILAAEPGYSFWEEGIPTHPDGGEHGGIHKNDTLAALIIAGTDKKPEKFRMMDLKNYVLNLLIEDPEKKSLKGTAVKQGVTDEQTHDEVLRLVDSIEGVTESVAIVVDEYIYTAFKVKHFDRLWLKDRRQQAQELLDNNFNNYNVKVSTDSKIFTELANLAEKRKDNGLTNEDVKKEVKEIEANM</sequence>
<proteinExistence type="predicted"/>
<evidence type="ECO:0000256" key="1">
    <source>
        <dbReference type="SAM" id="SignalP"/>
    </source>
</evidence>
<keyword evidence="1" id="KW-0732">Signal</keyword>
<gene>
    <name evidence="2" type="ordered locus">Bcell_2766</name>
</gene>
<dbReference type="PROSITE" id="PS51257">
    <property type="entry name" value="PROKAR_LIPOPROTEIN"/>
    <property type="match status" value="1"/>
</dbReference>
<name>E6TW64_EVAC2</name>
<dbReference type="GO" id="GO:0016787">
    <property type="term" value="F:hydrolase activity"/>
    <property type="evidence" value="ECO:0007669"/>
    <property type="project" value="UniProtKB-ARBA"/>
</dbReference>
<evidence type="ECO:0000313" key="2">
    <source>
        <dbReference type="EMBL" id="ADU31020.1"/>
    </source>
</evidence>
<dbReference type="Gene3D" id="3.40.720.10">
    <property type="entry name" value="Alkaline Phosphatase, subunit A"/>
    <property type="match status" value="1"/>
</dbReference>
<dbReference type="AlphaFoldDB" id="E6TW64"/>
<dbReference type="InterPro" id="IPR017850">
    <property type="entry name" value="Alkaline_phosphatase_core_sf"/>
</dbReference>
<dbReference type="HOGENOM" id="CLU_516632_0_0_9"/>
<dbReference type="EMBL" id="CP002394">
    <property type="protein sequence ID" value="ADU31020.1"/>
    <property type="molecule type" value="Genomic_DNA"/>
</dbReference>
<protein>
    <submittedName>
        <fullName evidence="2">Type I phosphodiesterase/nucleotide pyrophosphatase</fullName>
    </submittedName>
</protein>
<dbReference type="SUPFAM" id="SSF53649">
    <property type="entry name" value="Alkaline phosphatase-like"/>
    <property type="match status" value="1"/>
</dbReference>
<dbReference type="PANTHER" id="PTHR10151">
    <property type="entry name" value="ECTONUCLEOTIDE PYROPHOSPHATASE/PHOSPHODIESTERASE"/>
    <property type="match status" value="1"/>
</dbReference>
<dbReference type="KEGG" id="bco:Bcell_2766"/>
<feature type="signal peptide" evidence="1">
    <location>
        <begin position="1"/>
        <end position="19"/>
    </location>
</feature>
<dbReference type="RefSeq" id="WP_013489353.1">
    <property type="nucleotide sequence ID" value="NC_014829.1"/>
</dbReference>
<dbReference type="InterPro" id="IPR002591">
    <property type="entry name" value="Phosphodiest/P_Trfase"/>
</dbReference>
<dbReference type="PANTHER" id="PTHR10151:SF120">
    <property type="entry name" value="BIS(5'-ADENOSYL)-TRIPHOSPHATASE"/>
    <property type="match status" value="1"/>
</dbReference>
<dbReference type="Proteomes" id="UP000001401">
    <property type="component" value="Chromosome"/>
</dbReference>
<dbReference type="STRING" id="649639.Bcell_2766"/>
<evidence type="ECO:0000313" key="3">
    <source>
        <dbReference type="Proteomes" id="UP000001401"/>
    </source>
</evidence>
<reference evidence="2" key="1">
    <citation type="submission" date="2010-12" db="EMBL/GenBank/DDBJ databases">
        <title>Complete sequence of Bacillus cellulosilyticus DSM 2522.</title>
        <authorList>
            <consortium name="US DOE Joint Genome Institute"/>
            <person name="Lucas S."/>
            <person name="Copeland A."/>
            <person name="Lapidus A."/>
            <person name="Cheng J.-F."/>
            <person name="Bruce D."/>
            <person name="Goodwin L."/>
            <person name="Pitluck S."/>
            <person name="Chertkov O."/>
            <person name="Detter J.C."/>
            <person name="Han C."/>
            <person name="Tapia R."/>
            <person name="Land M."/>
            <person name="Hauser L."/>
            <person name="Jeffries C."/>
            <person name="Kyrpides N."/>
            <person name="Ivanova N."/>
            <person name="Mikhailova N."/>
            <person name="Brumm P."/>
            <person name="Mead D."/>
            <person name="Woyke T."/>
        </authorList>
    </citation>
    <scope>NUCLEOTIDE SEQUENCE [LARGE SCALE GENOMIC DNA]</scope>
    <source>
        <strain evidence="2">DSM 2522</strain>
    </source>
</reference>
<accession>E6TW64</accession>
<dbReference type="Pfam" id="PF01663">
    <property type="entry name" value="Phosphodiest"/>
    <property type="match status" value="1"/>
</dbReference>
<dbReference type="eggNOG" id="COG1524">
    <property type="taxonomic scope" value="Bacteria"/>
</dbReference>